<evidence type="ECO:0000259" key="2">
    <source>
        <dbReference type="Pfam" id="PF12894"/>
    </source>
</evidence>
<accession>A0A3M2LGL8</accession>
<feature type="repeat" description="WD" evidence="1">
    <location>
        <begin position="220"/>
        <end position="261"/>
    </location>
</feature>
<dbReference type="Pfam" id="PF12894">
    <property type="entry name" value="ANAPC4_WD40"/>
    <property type="match status" value="1"/>
</dbReference>
<name>A0A3M2LGL8_9ACTN</name>
<dbReference type="PANTHER" id="PTHR19879">
    <property type="entry name" value="TRANSCRIPTION INITIATION FACTOR TFIID"/>
    <property type="match status" value="1"/>
</dbReference>
<dbReference type="InterPro" id="IPR015943">
    <property type="entry name" value="WD40/YVTN_repeat-like_dom_sf"/>
</dbReference>
<gene>
    <name evidence="3" type="ORF">EBO15_39250</name>
</gene>
<dbReference type="PANTHER" id="PTHR19879:SF9">
    <property type="entry name" value="TRANSCRIPTION INITIATION FACTOR TFIID SUBUNIT 5"/>
    <property type="match status" value="1"/>
</dbReference>
<feature type="domain" description="Anaphase-promoting complex subunit 4-like WD40" evidence="2">
    <location>
        <begin position="138"/>
        <end position="192"/>
    </location>
</feature>
<evidence type="ECO:0000313" key="3">
    <source>
        <dbReference type="EMBL" id="RMI36196.1"/>
    </source>
</evidence>
<dbReference type="PROSITE" id="PS50082">
    <property type="entry name" value="WD_REPEATS_2"/>
    <property type="match status" value="2"/>
</dbReference>
<keyword evidence="1" id="KW-0853">WD repeat</keyword>
<comment type="caution">
    <text evidence="3">The sequence shown here is derived from an EMBL/GenBank/DDBJ whole genome shotgun (WGS) entry which is preliminary data.</text>
</comment>
<dbReference type="CDD" id="cd00200">
    <property type="entry name" value="WD40"/>
    <property type="match status" value="1"/>
</dbReference>
<keyword evidence="4" id="KW-1185">Reference proteome</keyword>
<dbReference type="InterPro" id="IPR011047">
    <property type="entry name" value="Quinoprotein_ADH-like_sf"/>
</dbReference>
<dbReference type="Gene3D" id="2.130.10.10">
    <property type="entry name" value="YVTN repeat-like/Quinoprotein amine dehydrogenase"/>
    <property type="match status" value="3"/>
</dbReference>
<dbReference type="AlphaFoldDB" id="A0A3M2LGL8"/>
<proteinExistence type="predicted"/>
<dbReference type="EMBL" id="RFFG01000145">
    <property type="protein sequence ID" value="RMI36196.1"/>
    <property type="molecule type" value="Genomic_DNA"/>
</dbReference>
<evidence type="ECO:0000256" key="1">
    <source>
        <dbReference type="PROSITE-ProRule" id="PRU00221"/>
    </source>
</evidence>
<organism evidence="3 4">
    <name type="scientific">Actinomadura harenae</name>
    <dbReference type="NCBI Taxonomy" id="2483351"/>
    <lineage>
        <taxon>Bacteria</taxon>
        <taxon>Bacillati</taxon>
        <taxon>Actinomycetota</taxon>
        <taxon>Actinomycetes</taxon>
        <taxon>Streptosporangiales</taxon>
        <taxon>Thermomonosporaceae</taxon>
        <taxon>Actinomadura</taxon>
    </lineage>
</organism>
<reference evidence="3 4" key="1">
    <citation type="submission" date="2018-10" db="EMBL/GenBank/DDBJ databases">
        <title>Isolation from soil.</title>
        <authorList>
            <person name="Hu J."/>
        </authorList>
    </citation>
    <scope>NUCLEOTIDE SEQUENCE [LARGE SCALE GENOMIC DNA]</scope>
    <source>
        <strain evidence="3 4">NEAU-Ht49</strain>
    </source>
</reference>
<feature type="repeat" description="WD" evidence="1">
    <location>
        <begin position="136"/>
        <end position="177"/>
    </location>
</feature>
<dbReference type="Pfam" id="PF00400">
    <property type="entry name" value="WD40"/>
    <property type="match status" value="3"/>
</dbReference>
<dbReference type="SMART" id="SM00320">
    <property type="entry name" value="WD40"/>
    <property type="match status" value="6"/>
</dbReference>
<sequence>MPPQAAGPFAAPVAVPLLPQGAGAGQQQVRRRALLAAAAGTLVAGGLGILGWKELSGGGSPARSATNALKKASGLGDADPAGGTWTLLDGIDAYELRATAFSSGGRYLAVSGWTSASGDHAVGIYDGTSHARLAQMEAGKDGANGVAFSPDGKRLAVACSDGRVRVFSVPDGRPVATLTGPAKRAMDVAWSSRDRIAAASEDGGYLWEAGGRLVTRLARKEKYSGELYAVAFSPDGRMVATCGADQYVRLYDGVTGARIADLGTPAATGLAFSPDGRTLAVGEYGASGGNVVRVWDVRSHAELARLAGHKSIQSVAFSGDGRRLASGGDDGSESDGAIRLWDAASRTQLRRLTTPHHCMGVALNADGTRLLSTGAGKPVLWTGL</sequence>
<protein>
    <submittedName>
        <fullName evidence="3">WD40 repeat domain-containing protein</fullName>
    </submittedName>
</protein>
<evidence type="ECO:0000313" key="4">
    <source>
        <dbReference type="Proteomes" id="UP000282674"/>
    </source>
</evidence>
<dbReference type="InterPro" id="IPR001680">
    <property type="entry name" value="WD40_rpt"/>
</dbReference>
<dbReference type="Proteomes" id="UP000282674">
    <property type="component" value="Unassembled WGS sequence"/>
</dbReference>
<dbReference type="SUPFAM" id="SSF50998">
    <property type="entry name" value="Quinoprotein alcohol dehydrogenase-like"/>
    <property type="match status" value="1"/>
</dbReference>
<dbReference type="InterPro" id="IPR024977">
    <property type="entry name" value="Apc4-like_WD40_dom"/>
</dbReference>